<dbReference type="Proteomes" id="UP000653674">
    <property type="component" value="Unassembled WGS sequence"/>
</dbReference>
<keyword evidence="2" id="KW-1185">Reference proteome</keyword>
<dbReference type="AlphaFoldDB" id="A0A8J3LR21"/>
<evidence type="ECO:0000313" key="1">
    <source>
        <dbReference type="EMBL" id="GIG75073.1"/>
    </source>
</evidence>
<comment type="caution">
    <text evidence="1">The sequence shown here is derived from an EMBL/GenBank/DDBJ whole genome shotgun (WGS) entry which is preliminary data.</text>
</comment>
<evidence type="ECO:0000313" key="2">
    <source>
        <dbReference type="Proteomes" id="UP000653674"/>
    </source>
</evidence>
<dbReference type="RefSeq" id="WP_168078181.1">
    <property type="nucleotide sequence ID" value="NZ_BAAAQJ010000007.1"/>
</dbReference>
<dbReference type="EMBL" id="BONU01000026">
    <property type="protein sequence ID" value="GIG75073.1"/>
    <property type="molecule type" value="Genomic_DNA"/>
</dbReference>
<proteinExistence type="predicted"/>
<name>A0A8J3LR21_9ACTN</name>
<gene>
    <name evidence="1" type="ORF">Pfl04_34770</name>
</gene>
<organism evidence="1 2">
    <name type="scientific">Planosporangium flavigriseum</name>
    <dbReference type="NCBI Taxonomy" id="373681"/>
    <lineage>
        <taxon>Bacteria</taxon>
        <taxon>Bacillati</taxon>
        <taxon>Actinomycetota</taxon>
        <taxon>Actinomycetes</taxon>
        <taxon>Micromonosporales</taxon>
        <taxon>Micromonosporaceae</taxon>
        <taxon>Planosporangium</taxon>
    </lineage>
</organism>
<accession>A0A8J3LR21</accession>
<sequence length="83" mass="9043">MTTYGGERDQLAIAQEVLDRHATSSADGLCIECGVPGPCYRRETAVVIFSRYLRLPRRIPGATRPELVGARRVQAPETLTAGT</sequence>
<reference evidence="1" key="1">
    <citation type="submission" date="2021-01" db="EMBL/GenBank/DDBJ databases">
        <title>Whole genome shotgun sequence of Planosporangium flavigriseum NBRC 105377.</title>
        <authorList>
            <person name="Komaki H."/>
            <person name="Tamura T."/>
        </authorList>
    </citation>
    <scope>NUCLEOTIDE SEQUENCE</scope>
    <source>
        <strain evidence="1">NBRC 105377</strain>
    </source>
</reference>
<protein>
    <submittedName>
        <fullName evidence="1">Uncharacterized protein</fullName>
    </submittedName>
</protein>